<organism evidence="6">
    <name type="scientific">Siphoviridae sp. ctJhT5</name>
    <dbReference type="NCBI Taxonomy" id="2826242"/>
    <lineage>
        <taxon>Viruses</taxon>
        <taxon>Duplodnaviria</taxon>
        <taxon>Heunggongvirae</taxon>
        <taxon>Uroviricota</taxon>
        <taxon>Caudoviricetes</taxon>
    </lineage>
</organism>
<evidence type="ECO:0000256" key="3">
    <source>
        <dbReference type="ARBA" id="ARBA00022840"/>
    </source>
</evidence>
<dbReference type="GO" id="GO:0005524">
    <property type="term" value="F:ATP binding"/>
    <property type="evidence" value="ECO:0007669"/>
    <property type="project" value="UniProtKB-KW"/>
</dbReference>
<dbReference type="EMBL" id="BK015771">
    <property type="protein sequence ID" value="DAE24240.1"/>
    <property type="molecule type" value="Genomic_DNA"/>
</dbReference>
<accession>A0A8S5QYS1</accession>
<proteinExistence type="predicted"/>
<keyword evidence="1" id="KW-1188">Viral release from host cell</keyword>
<reference evidence="6" key="1">
    <citation type="journal article" date="2021" name="Proc. Natl. Acad. Sci. U.S.A.">
        <title>A Catalog of Tens of Thousands of Viruses from Human Metagenomes Reveals Hidden Associations with Chronic Diseases.</title>
        <authorList>
            <person name="Tisza M.J."/>
            <person name="Buck C.B."/>
        </authorList>
    </citation>
    <scope>NUCLEOTIDE SEQUENCE</scope>
    <source>
        <strain evidence="6">CtJhT5</strain>
    </source>
</reference>
<dbReference type="Pfam" id="PF17289">
    <property type="entry name" value="Terminase_6C"/>
    <property type="match status" value="1"/>
</dbReference>
<evidence type="ECO:0000256" key="4">
    <source>
        <dbReference type="ARBA" id="ARBA00023219"/>
    </source>
</evidence>
<sequence>MNKMVDLETIRKESLKELARRNFADFFFYTHGCTFKPLRHQLYISPYLDRIANRERLFIIVELPPQHGKSTFITETFPAYFLCKNPDKLAMVVSYSEELYKKFGRKNREKFRLYSDELFDLKLSSETASVSEWGIDNHLGQLYSTSILGGATGRGSDLLIIDDPVKNRAEAESKTMRDKIYSEWRDTFYSRLSANGSVIIIMTRWHEDDLAGRLLKEKTLPWIEIKIPAIAEEKDLLGREVGEALAPEIGKDEEWAVQTKAVTGSRGWASLYQQRPTPAGGDIFKRSWAKYYVPSIEMKVRLGLGDDVKVMPSSFSQQAQSWDCTFKDKNTSDFVAGHVWARDEADYYLLDRHHERMGIVETMRAIQSMANRWPDAKAKYVEDKANGSAVIEMLQKKIPGMVAVNPQGGKEVRAQAVAPFWESGNVYVPHPLWKSWADEVLDELEAFPNGAHDDDVDAMSQALVKMDNKQTRKRRTNRKTAF</sequence>
<protein>
    <submittedName>
        <fullName evidence="6">Large Terminase</fullName>
    </submittedName>
</protein>
<dbReference type="Pfam" id="PF03237">
    <property type="entry name" value="Terminase_6N"/>
    <property type="match status" value="1"/>
</dbReference>
<dbReference type="Gene3D" id="3.40.50.300">
    <property type="entry name" value="P-loop containing nucleotide triphosphate hydrolases"/>
    <property type="match status" value="1"/>
</dbReference>
<keyword evidence="4" id="KW-0231">Viral genome packaging</keyword>
<dbReference type="InterPro" id="IPR006517">
    <property type="entry name" value="Phage_terminase_lsu-like_C"/>
</dbReference>
<keyword evidence="3" id="KW-0067">ATP-binding</keyword>
<feature type="domain" description="Terminase large subunit gp17-like C-terminal" evidence="5">
    <location>
        <begin position="321"/>
        <end position="465"/>
    </location>
</feature>
<dbReference type="NCBIfam" id="TIGR01630">
    <property type="entry name" value="psiM2_ORF9"/>
    <property type="match status" value="1"/>
</dbReference>
<evidence type="ECO:0000259" key="5">
    <source>
        <dbReference type="Pfam" id="PF17289"/>
    </source>
</evidence>
<evidence type="ECO:0000256" key="2">
    <source>
        <dbReference type="ARBA" id="ARBA00022741"/>
    </source>
</evidence>
<evidence type="ECO:0000313" key="6">
    <source>
        <dbReference type="EMBL" id="DAE24240.1"/>
    </source>
</evidence>
<evidence type="ECO:0000256" key="1">
    <source>
        <dbReference type="ARBA" id="ARBA00022612"/>
    </source>
</evidence>
<dbReference type="Gene3D" id="3.30.420.240">
    <property type="match status" value="1"/>
</dbReference>
<dbReference type="InterPro" id="IPR035421">
    <property type="entry name" value="Terminase_6C"/>
</dbReference>
<keyword evidence="2" id="KW-0547">Nucleotide-binding</keyword>
<dbReference type="InterPro" id="IPR027417">
    <property type="entry name" value="P-loop_NTPase"/>
</dbReference>
<name>A0A8S5QYS1_9CAUD</name>